<protein>
    <submittedName>
        <fullName evidence="3">Aspartyl-tRNA(Asn)/glutamyl-tRNA(Gln) amidotransferase subunit A</fullName>
    </submittedName>
</protein>
<reference evidence="3 4" key="1">
    <citation type="submission" date="2019-06" db="EMBL/GenBank/DDBJ databases">
        <title>Sequencing the genomes of 1000 actinobacteria strains.</title>
        <authorList>
            <person name="Klenk H.-P."/>
        </authorList>
    </citation>
    <scope>NUCLEOTIDE SEQUENCE [LARGE SCALE GENOMIC DNA]</scope>
    <source>
        <strain evidence="3 4">DSM 45043</strain>
    </source>
</reference>
<feature type="domain" description="Amidase" evidence="2">
    <location>
        <begin position="61"/>
        <end position="475"/>
    </location>
</feature>
<evidence type="ECO:0000256" key="1">
    <source>
        <dbReference type="SAM" id="MobiDB-lite"/>
    </source>
</evidence>
<dbReference type="PANTHER" id="PTHR11895">
    <property type="entry name" value="TRANSAMIDASE"/>
    <property type="match status" value="1"/>
</dbReference>
<dbReference type="SUPFAM" id="SSF75304">
    <property type="entry name" value="Amidase signature (AS) enzymes"/>
    <property type="match status" value="1"/>
</dbReference>
<evidence type="ECO:0000259" key="2">
    <source>
        <dbReference type="Pfam" id="PF01425"/>
    </source>
</evidence>
<dbReference type="Gene3D" id="3.90.1300.10">
    <property type="entry name" value="Amidase signature (AS) domain"/>
    <property type="match status" value="1"/>
</dbReference>
<dbReference type="InterPro" id="IPR023631">
    <property type="entry name" value="Amidase_dom"/>
</dbReference>
<feature type="region of interest" description="Disordered" evidence="1">
    <location>
        <begin position="34"/>
        <end position="54"/>
    </location>
</feature>
<name>A0A543I764_9ACTN</name>
<organism evidence="3 4">
    <name type="scientific">Actinomadura hallensis</name>
    <dbReference type="NCBI Taxonomy" id="337895"/>
    <lineage>
        <taxon>Bacteria</taxon>
        <taxon>Bacillati</taxon>
        <taxon>Actinomycetota</taxon>
        <taxon>Actinomycetes</taxon>
        <taxon>Streptosporangiales</taxon>
        <taxon>Thermomonosporaceae</taxon>
        <taxon>Actinomadura</taxon>
    </lineage>
</organism>
<dbReference type="PROSITE" id="PS00571">
    <property type="entry name" value="AMIDASES"/>
    <property type="match status" value="1"/>
</dbReference>
<dbReference type="EMBL" id="VFPO01000001">
    <property type="protein sequence ID" value="TQM66444.1"/>
    <property type="molecule type" value="Genomic_DNA"/>
</dbReference>
<sequence>MGAGTGAPLSGGPLHADLDRLYRIPLAEETLPGALHQADPPADTSEPVPAAAPGHGLDPVELTERALERIAATDGELRAWALVDADGARAQAETARARAERGNPGPLHGLPVGVKDLIDVAGLPTGGGSKHLSGPGRERIPAADAGCAARLREAGAVIVGKTTTHEYAFGGTTPPTRNPHDTERIPGGSSGGSAAAVAAGHVRVALGSDTAGSVRIPAAYCGTAGFVPSPGRLPGDGVLPLAWSLDRVGLLAATAEDIAASASGMGIIPAEGGAARPAGFEGLRIGVPAGTLDEPLDPGIGAAFERALAAVRELGGEVVDVEIPHGWAGTAAGMTIILAECLDYHRERRGPGRDELFGADVRAMLDLAEQLPAAAYVRAQRVRHVLRGEALAVLSRVDLLATPTMPCVAPRVDAAAEGVIPVGGTELPIAEAHLRYNVLANLAALPCGTQPLGAGRDGLPIGLQWVAGPGRDDTVISAMTTFAPHAPQIPQANVR</sequence>
<evidence type="ECO:0000313" key="3">
    <source>
        <dbReference type="EMBL" id="TQM66444.1"/>
    </source>
</evidence>
<dbReference type="GO" id="GO:0016740">
    <property type="term" value="F:transferase activity"/>
    <property type="evidence" value="ECO:0007669"/>
    <property type="project" value="UniProtKB-KW"/>
</dbReference>
<accession>A0A543I764</accession>
<gene>
    <name evidence="3" type="ORF">FHX41_0017</name>
</gene>
<dbReference type="PANTHER" id="PTHR11895:SF67">
    <property type="entry name" value="AMIDASE DOMAIN-CONTAINING PROTEIN"/>
    <property type="match status" value="1"/>
</dbReference>
<dbReference type="InterPro" id="IPR036928">
    <property type="entry name" value="AS_sf"/>
</dbReference>
<dbReference type="InterPro" id="IPR000120">
    <property type="entry name" value="Amidase"/>
</dbReference>
<dbReference type="OrthoDB" id="182039at2"/>
<keyword evidence="3" id="KW-0808">Transferase</keyword>
<dbReference type="RefSeq" id="WP_141965504.1">
    <property type="nucleotide sequence ID" value="NZ_VFPO01000001.1"/>
</dbReference>
<keyword evidence="4" id="KW-1185">Reference proteome</keyword>
<dbReference type="Proteomes" id="UP000316706">
    <property type="component" value="Unassembled WGS sequence"/>
</dbReference>
<dbReference type="InterPro" id="IPR020556">
    <property type="entry name" value="Amidase_CS"/>
</dbReference>
<evidence type="ECO:0000313" key="4">
    <source>
        <dbReference type="Proteomes" id="UP000316706"/>
    </source>
</evidence>
<dbReference type="Pfam" id="PF01425">
    <property type="entry name" value="Amidase"/>
    <property type="match status" value="1"/>
</dbReference>
<dbReference type="AlphaFoldDB" id="A0A543I764"/>
<proteinExistence type="predicted"/>
<comment type="caution">
    <text evidence="3">The sequence shown here is derived from an EMBL/GenBank/DDBJ whole genome shotgun (WGS) entry which is preliminary data.</text>
</comment>